<dbReference type="Proteomes" id="UP000199301">
    <property type="component" value="Unassembled WGS sequence"/>
</dbReference>
<keyword evidence="11" id="KW-1185">Reference proteome</keyword>
<accession>A0A1H1ER54</accession>
<dbReference type="GO" id="GO:0006071">
    <property type="term" value="P:glycerol metabolic process"/>
    <property type="evidence" value="ECO:0007669"/>
    <property type="project" value="UniProtKB-KW"/>
</dbReference>
<dbReference type="AlphaFoldDB" id="A0A1H1ER54"/>
<dbReference type="PRINTS" id="PR01001">
    <property type="entry name" value="FADG3PDH"/>
</dbReference>
<comment type="similarity">
    <text evidence="2">Belongs to the FAD-dependent glycerol-3-phosphate dehydrogenase family.</text>
</comment>
<feature type="domain" description="Alpha-glycerophosphate oxidase C-terminal" evidence="9">
    <location>
        <begin position="441"/>
        <end position="519"/>
    </location>
</feature>
<dbReference type="InterPro" id="IPR036188">
    <property type="entry name" value="FAD/NAD-bd_sf"/>
</dbReference>
<organism evidence="10 11">
    <name type="scientific">Actinopolyspora saharensis</name>
    <dbReference type="NCBI Taxonomy" id="995062"/>
    <lineage>
        <taxon>Bacteria</taxon>
        <taxon>Bacillati</taxon>
        <taxon>Actinomycetota</taxon>
        <taxon>Actinomycetes</taxon>
        <taxon>Actinopolysporales</taxon>
        <taxon>Actinopolysporaceae</taxon>
        <taxon>Actinopolyspora</taxon>
    </lineage>
</organism>
<evidence type="ECO:0000256" key="7">
    <source>
        <dbReference type="SAM" id="MobiDB-lite"/>
    </source>
</evidence>
<evidence type="ECO:0000256" key="2">
    <source>
        <dbReference type="ARBA" id="ARBA00007330"/>
    </source>
</evidence>
<dbReference type="InterPro" id="IPR006076">
    <property type="entry name" value="FAD-dep_OxRdtase"/>
</dbReference>
<dbReference type="InterPro" id="IPR038299">
    <property type="entry name" value="DAO_C_sf"/>
</dbReference>
<dbReference type="OrthoDB" id="5170801at2"/>
<keyword evidence="4" id="KW-0319">Glycerol metabolism</keyword>
<evidence type="ECO:0000313" key="11">
    <source>
        <dbReference type="Proteomes" id="UP000199301"/>
    </source>
</evidence>
<feature type="domain" description="FAD dependent oxidoreductase" evidence="8">
    <location>
        <begin position="34"/>
        <end position="306"/>
    </location>
</feature>
<comment type="cofactor">
    <cofactor evidence="1">
        <name>FAD</name>
        <dbReference type="ChEBI" id="CHEBI:57692"/>
    </cofactor>
</comment>
<evidence type="ECO:0000256" key="6">
    <source>
        <dbReference type="ARBA" id="ARBA00023002"/>
    </source>
</evidence>
<evidence type="ECO:0000256" key="4">
    <source>
        <dbReference type="ARBA" id="ARBA00022798"/>
    </source>
</evidence>
<evidence type="ECO:0000259" key="9">
    <source>
        <dbReference type="Pfam" id="PF16901"/>
    </source>
</evidence>
<feature type="region of interest" description="Disordered" evidence="7">
    <location>
        <begin position="352"/>
        <end position="377"/>
    </location>
</feature>
<dbReference type="Gene3D" id="3.30.9.10">
    <property type="entry name" value="D-Amino Acid Oxidase, subunit A, domain 2"/>
    <property type="match status" value="1"/>
</dbReference>
<dbReference type="PANTHER" id="PTHR11985">
    <property type="entry name" value="GLYCEROL-3-PHOSPHATE DEHYDROGENASE"/>
    <property type="match status" value="1"/>
</dbReference>
<name>A0A1H1ER54_9ACTN</name>
<dbReference type="EMBL" id="FNKO01000002">
    <property type="protein sequence ID" value="SDQ91227.1"/>
    <property type="molecule type" value="Genomic_DNA"/>
</dbReference>
<keyword evidence="3" id="KW-0285">Flavoprotein</keyword>
<dbReference type="Pfam" id="PF16901">
    <property type="entry name" value="DAO_C"/>
    <property type="match status" value="1"/>
</dbReference>
<evidence type="ECO:0000256" key="5">
    <source>
        <dbReference type="ARBA" id="ARBA00022827"/>
    </source>
</evidence>
<dbReference type="SUPFAM" id="SSF51905">
    <property type="entry name" value="FAD/NAD(P)-binding domain"/>
    <property type="match status" value="1"/>
</dbReference>
<gene>
    <name evidence="10" type="ORF">SAMN04489718_2653</name>
</gene>
<dbReference type="Gene3D" id="3.50.50.60">
    <property type="entry name" value="FAD/NAD(P)-binding domain"/>
    <property type="match status" value="1"/>
</dbReference>
<proteinExistence type="inferred from homology"/>
<dbReference type="InterPro" id="IPR000447">
    <property type="entry name" value="G3P_DH_FAD-dep"/>
</dbReference>
<dbReference type="GO" id="GO:0046168">
    <property type="term" value="P:glycerol-3-phosphate catabolic process"/>
    <property type="evidence" value="ECO:0007669"/>
    <property type="project" value="TreeGrafter"/>
</dbReference>
<reference evidence="11" key="1">
    <citation type="submission" date="2016-10" db="EMBL/GenBank/DDBJ databases">
        <authorList>
            <person name="Varghese N."/>
            <person name="Submissions S."/>
        </authorList>
    </citation>
    <scope>NUCLEOTIDE SEQUENCE [LARGE SCALE GENOMIC DNA]</scope>
    <source>
        <strain evidence="11">DSM 45459</strain>
    </source>
</reference>
<dbReference type="InterPro" id="IPR031656">
    <property type="entry name" value="DAO_C"/>
</dbReference>
<keyword evidence="5" id="KW-0274">FAD</keyword>
<keyword evidence="6" id="KW-0560">Oxidoreductase</keyword>
<feature type="region of interest" description="Disordered" evidence="7">
    <location>
        <begin position="301"/>
        <end position="323"/>
    </location>
</feature>
<evidence type="ECO:0000313" key="10">
    <source>
        <dbReference type="EMBL" id="SDQ91227.1"/>
    </source>
</evidence>
<dbReference type="RefSeq" id="WP_092524308.1">
    <property type="nucleotide sequence ID" value="NZ_FNKO01000002.1"/>
</dbReference>
<dbReference type="Pfam" id="PF01266">
    <property type="entry name" value="DAO"/>
    <property type="match status" value="1"/>
</dbReference>
<evidence type="ECO:0000256" key="3">
    <source>
        <dbReference type="ARBA" id="ARBA00022630"/>
    </source>
</evidence>
<dbReference type="GO" id="GO:0004368">
    <property type="term" value="F:glycerol-3-phosphate dehydrogenase (quinone) activity"/>
    <property type="evidence" value="ECO:0007669"/>
    <property type="project" value="InterPro"/>
</dbReference>
<dbReference type="Gene3D" id="1.10.8.870">
    <property type="entry name" value="Alpha-glycerophosphate oxidase, cap domain"/>
    <property type="match status" value="1"/>
</dbReference>
<evidence type="ECO:0000259" key="8">
    <source>
        <dbReference type="Pfam" id="PF01266"/>
    </source>
</evidence>
<sequence>MSTSSPSAPFRATSLNASRRDAELAELAGGARPDVLVVGGGITGTAVALDAASRGLSVALVEEEDLARNSSRWSRGSTRGAPPRLVPEELAHARARAGELASLANRTAPHLFRTLPLLTPFGAEISTADQLALLTRLRSAEAPRGRAGTSALPATRRVPPAEARALVPALRRQDLRGGLLEFTGQPVDEARLVVALARTAAGMGARILPRVRATALHRDGADVLDRLGDSAIRVRARSVVNATGARARELVEVLGARVLRDSWLLLAADTVDTARAGVISSGGGPGSGPLEILPLGDGRLSLGPLTTESSPREAGTAPAGLSASERAKLLESGGGLLGTRLSPEHLAGVHEEERLVLRRTPRTGRGGAARAFPGHGSHISPDGVVTVASSGPISFRKAAEEAVDTAVRTTGLRAGSSGTAALRLVGATDTHTPDGVEAPPELVAHYGKDSERILALHELDPNLAERALDGHSPTVAEVLWAVRHEGALNAADVLDRRLRAEPAPSERAAALGELDEVVARALRGVLL</sequence>
<dbReference type="STRING" id="995062.SAMN04489718_2653"/>
<dbReference type="PANTHER" id="PTHR11985:SF35">
    <property type="entry name" value="ANAEROBIC GLYCEROL-3-PHOSPHATE DEHYDROGENASE SUBUNIT A"/>
    <property type="match status" value="1"/>
</dbReference>
<protein>
    <submittedName>
        <fullName evidence="10">Glycerol-3-phosphate dehydrogenase</fullName>
    </submittedName>
</protein>
<evidence type="ECO:0000256" key="1">
    <source>
        <dbReference type="ARBA" id="ARBA00001974"/>
    </source>
</evidence>